<comment type="caution">
    <text evidence="12">The sequence shown here is derived from an EMBL/GenBank/DDBJ whole genome shotgun (WGS) entry which is preliminary data.</text>
</comment>
<protein>
    <recommendedName>
        <fullName evidence="7 8">Ribulokinase</fullName>
        <ecNumber evidence="7 8">2.7.1.16</ecNumber>
    </recommendedName>
</protein>
<feature type="domain" description="Carbohydrate kinase FGGY C-terminal" evidence="11">
    <location>
        <begin position="313"/>
        <end position="510"/>
    </location>
</feature>
<evidence type="ECO:0000256" key="2">
    <source>
        <dbReference type="ARBA" id="ARBA00022741"/>
    </source>
</evidence>
<keyword evidence="1 7" id="KW-0808">Transferase</keyword>
<dbReference type="NCBIfam" id="NF003154">
    <property type="entry name" value="PRK04123.1"/>
    <property type="match status" value="1"/>
</dbReference>
<sequence>MNPAAAPRSTPGTPGDALVVGVDYGTLSGRAVVVRVRDGQILGSAVHAYPHAVMERELTAGPAAEAGSPLALPPDWALQVPGDYVEVLKVAVPEALRQAQAEHGARAEQVVGIATDFTACTMVPTTEDGTPLSELPGLGDRPHAYVKLWKHHAAQPHADLVNAVAHERGEPWIARYGGLISSEWEFAKGLQLLQEDPELYDRMRHWVEAADWIVWQLSGTYVRNACTAGYKGILQEGSYPSRDFLAALDPAFAGFVDDKLAHPVGPLGARAGSLTAQAAAWTGLPEGIAVAVGNVDAHVTAPAANAVEPGQMVAIMGTSTCHVMNGDAVREVPGMCGVVDGGIVEGLWGYEAGQSGVGDIFGWFVDHGVPAGYHEQAAARGISTHELLTELAADQQVGQHGLVALDWHSGNRSVLVDHELSGLVLGQTLATRAEDVYRALLEATAFGTRVIVEAFDASGVPVTELIVAGGLLKNRLLMQIYADVTRLPLSTIATDQGPALGSAIHAAVAAGAYPDVRAAAAAMGKVDRAVYTPDEGRARLYDRLFAEYRLLHDHFGRGGNDVMHRLRAYRREALAAGPAPRPTREPAAVGTEAP</sequence>
<dbReference type="RefSeq" id="WP_022922308.1">
    <property type="nucleotide sequence ID" value="NZ_BMLB01000007.1"/>
</dbReference>
<dbReference type="Pfam" id="PF02782">
    <property type="entry name" value="FGGY_C"/>
    <property type="match status" value="1"/>
</dbReference>
<reference evidence="13" key="1">
    <citation type="journal article" date="2019" name="Int. J. Syst. Evol. Microbiol.">
        <title>The Global Catalogue of Microorganisms (GCM) 10K type strain sequencing project: providing services to taxonomists for standard genome sequencing and annotation.</title>
        <authorList>
            <consortium name="The Broad Institute Genomics Platform"/>
            <consortium name="The Broad Institute Genome Sequencing Center for Infectious Disease"/>
            <person name="Wu L."/>
            <person name="Ma J."/>
        </authorList>
    </citation>
    <scope>NUCLEOTIDE SEQUENCE [LARGE SCALE GENOMIC DNA]</scope>
    <source>
        <strain evidence="13">CGMCC 1.5362</strain>
    </source>
</reference>
<dbReference type="InterPro" id="IPR043129">
    <property type="entry name" value="ATPase_NBD"/>
</dbReference>
<organism evidence="12 13">
    <name type="scientific">Ornithinimicrobium pekingense</name>
    <dbReference type="NCBI Taxonomy" id="384677"/>
    <lineage>
        <taxon>Bacteria</taxon>
        <taxon>Bacillati</taxon>
        <taxon>Actinomycetota</taxon>
        <taxon>Actinomycetes</taxon>
        <taxon>Micrococcales</taxon>
        <taxon>Ornithinimicrobiaceae</taxon>
        <taxon>Ornithinimicrobium</taxon>
    </lineage>
</organism>
<comment type="pathway">
    <text evidence="7 9">Carbohydrate degradation; L-arabinose degradation via L-ribulose; D-xylulose 5-phosphate from L-arabinose (bacterial route): step 2/3.</text>
</comment>
<evidence type="ECO:0000313" key="12">
    <source>
        <dbReference type="EMBL" id="GGK79864.1"/>
    </source>
</evidence>
<evidence type="ECO:0000256" key="6">
    <source>
        <dbReference type="ARBA" id="ARBA00023277"/>
    </source>
</evidence>
<evidence type="ECO:0000256" key="3">
    <source>
        <dbReference type="ARBA" id="ARBA00022777"/>
    </source>
</evidence>
<evidence type="ECO:0000256" key="5">
    <source>
        <dbReference type="ARBA" id="ARBA00022935"/>
    </source>
</evidence>
<evidence type="ECO:0000256" key="7">
    <source>
        <dbReference type="HAMAP-Rule" id="MF_00520"/>
    </source>
</evidence>
<proteinExistence type="inferred from homology"/>
<dbReference type="EC" id="2.7.1.16" evidence="7 8"/>
<evidence type="ECO:0000256" key="4">
    <source>
        <dbReference type="ARBA" id="ARBA00022840"/>
    </source>
</evidence>
<dbReference type="Proteomes" id="UP000662111">
    <property type="component" value="Unassembled WGS sequence"/>
</dbReference>
<dbReference type="InterPro" id="IPR018485">
    <property type="entry name" value="FGGY_C"/>
</dbReference>
<keyword evidence="13" id="KW-1185">Reference proteome</keyword>
<name>A0ABQ2FB75_9MICO</name>
<keyword evidence="5 7" id="KW-0054">Arabinose catabolism</keyword>
<evidence type="ECO:0000256" key="10">
    <source>
        <dbReference type="SAM" id="MobiDB-lite"/>
    </source>
</evidence>
<comment type="similarity">
    <text evidence="7 9">Belongs to the ribulokinase family.</text>
</comment>
<dbReference type="HAMAP" id="MF_00520">
    <property type="entry name" value="Ribulokinase"/>
    <property type="match status" value="1"/>
</dbReference>
<comment type="catalytic activity">
    <reaction evidence="7 9">
        <text>L-ribulose + ATP = L-ribulose 5-phosphate + ADP + H(+)</text>
        <dbReference type="Rhea" id="RHEA:22072"/>
        <dbReference type="ChEBI" id="CHEBI:15378"/>
        <dbReference type="ChEBI" id="CHEBI:16880"/>
        <dbReference type="ChEBI" id="CHEBI:30616"/>
        <dbReference type="ChEBI" id="CHEBI:58226"/>
        <dbReference type="ChEBI" id="CHEBI:456216"/>
        <dbReference type="EC" id="2.7.1.16"/>
    </reaction>
</comment>
<evidence type="ECO:0000313" key="13">
    <source>
        <dbReference type="Proteomes" id="UP000662111"/>
    </source>
</evidence>
<evidence type="ECO:0000259" key="11">
    <source>
        <dbReference type="Pfam" id="PF02782"/>
    </source>
</evidence>
<keyword evidence="3 7" id="KW-0418">Kinase</keyword>
<dbReference type="InterPro" id="IPR005929">
    <property type="entry name" value="Ribulokinase"/>
</dbReference>
<keyword evidence="4 7" id="KW-0067">ATP-binding</keyword>
<dbReference type="CDD" id="cd07781">
    <property type="entry name" value="ASKHA_NBD_FGGY_L-RBK"/>
    <property type="match status" value="1"/>
</dbReference>
<accession>A0ABQ2FB75</accession>
<dbReference type="EMBL" id="BMLB01000007">
    <property type="protein sequence ID" value="GGK79864.1"/>
    <property type="molecule type" value="Genomic_DNA"/>
</dbReference>
<dbReference type="SUPFAM" id="SSF53067">
    <property type="entry name" value="Actin-like ATPase domain"/>
    <property type="match status" value="2"/>
</dbReference>
<keyword evidence="6 7" id="KW-0119">Carbohydrate metabolism</keyword>
<evidence type="ECO:0000256" key="9">
    <source>
        <dbReference type="RuleBase" id="RU003455"/>
    </source>
</evidence>
<dbReference type="Gene3D" id="3.30.420.40">
    <property type="match status" value="2"/>
</dbReference>
<feature type="region of interest" description="Disordered" evidence="10">
    <location>
        <begin position="575"/>
        <end position="594"/>
    </location>
</feature>
<dbReference type="PANTHER" id="PTHR43435:SF4">
    <property type="entry name" value="FGGY CARBOHYDRATE KINASE DOMAIN-CONTAINING PROTEIN"/>
    <property type="match status" value="1"/>
</dbReference>
<comment type="catalytic activity">
    <reaction evidence="7">
        <text>D-ribulose + ATP = D-ribulose 5-phosphate + ADP + H(+)</text>
        <dbReference type="Rhea" id="RHEA:17601"/>
        <dbReference type="ChEBI" id="CHEBI:15378"/>
        <dbReference type="ChEBI" id="CHEBI:17173"/>
        <dbReference type="ChEBI" id="CHEBI:30616"/>
        <dbReference type="ChEBI" id="CHEBI:58121"/>
        <dbReference type="ChEBI" id="CHEBI:456216"/>
        <dbReference type="EC" id="2.7.1.16"/>
    </reaction>
</comment>
<dbReference type="PANTHER" id="PTHR43435">
    <property type="entry name" value="RIBULOKINASE"/>
    <property type="match status" value="1"/>
</dbReference>
<evidence type="ECO:0000256" key="8">
    <source>
        <dbReference type="NCBIfam" id="TIGR01234"/>
    </source>
</evidence>
<evidence type="ECO:0000256" key="1">
    <source>
        <dbReference type="ARBA" id="ARBA00022679"/>
    </source>
</evidence>
<keyword evidence="2 7" id="KW-0547">Nucleotide-binding</keyword>
<gene>
    <name evidence="7 12" type="primary">araB</name>
    <name evidence="12" type="ORF">GCM10011509_30510</name>
</gene>
<dbReference type="NCBIfam" id="TIGR01234">
    <property type="entry name" value="L-ribulokinase"/>
    <property type="match status" value="1"/>
</dbReference>